<evidence type="ECO:0000313" key="4">
    <source>
        <dbReference type="EMBL" id="RAI25315.1"/>
    </source>
</evidence>
<name>A0A327JGR6_9HYPH</name>
<dbReference type="OrthoDB" id="9814751at2"/>
<dbReference type="PANTHER" id="PTHR46797">
    <property type="entry name" value="HTH-TYPE TRANSCRIPTIONAL REGULATOR"/>
    <property type="match status" value="1"/>
</dbReference>
<dbReference type="AlphaFoldDB" id="A0A327JGR6"/>
<dbReference type="CDD" id="cd00093">
    <property type="entry name" value="HTH_XRE"/>
    <property type="match status" value="1"/>
</dbReference>
<evidence type="ECO:0000259" key="3">
    <source>
        <dbReference type="PROSITE" id="PS50943"/>
    </source>
</evidence>
<feature type="region of interest" description="Disordered" evidence="2">
    <location>
        <begin position="1"/>
        <end position="23"/>
    </location>
</feature>
<dbReference type="Gene3D" id="2.60.120.10">
    <property type="entry name" value="Jelly Rolls"/>
    <property type="match status" value="1"/>
</dbReference>
<feature type="domain" description="HTH cro/C1-type" evidence="3">
    <location>
        <begin position="26"/>
        <end position="80"/>
    </location>
</feature>
<dbReference type="InterPro" id="IPR001387">
    <property type="entry name" value="Cro/C1-type_HTH"/>
</dbReference>
<organism evidence="4 5">
    <name type="scientific">Rhodobium orientis</name>
    <dbReference type="NCBI Taxonomy" id="34017"/>
    <lineage>
        <taxon>Bacteria</taxon>
        <taxon>Pseudomonadati</taxon>
        <taxon>Pseudomonadota</taxon>
        <taxon>Alphaproteobacteria</taxon>
        <taxon>Hyphomicrobiales</taxon>
        <taxon>Rhodobiaceae</taxon>
        <taxon>Rhodobium</taxon>
    </lineage>
</organism>
<proteinExistence type="predicted"/>
<accession>A0A327JGR6</accession>
<gene>
    <name evidence="4" type="ORF">CH339_18640</name>
</gene>
<dbReference type="SMART" id="SM00530">
    <property type="entry name" value="HTH_XRE"/>
    <property type="match status" value="1"/>
</dbReference>
<dbReference type="PROSITE" id="PS50943">
    <property type="entry name" value="HTH_CROC1"/>
    <property type="match status" value="1"/>
</dbReference>
<dbReference type="GO" id="GO:0003677">
    <property type="term" value="F:DNA binding"/>
    <property type="evidence" value="ECO:0007669"/>
    <property type="project" value="UniProtKB-KW"/>
</dbReference>
<sequence>MGRSSRTEGTASDPPRAGHSGVGADIRLLRKSRKVPLTELAAELKRSVGWLSQVERGLGSASIADLRIISRFFSVPISFFFRNEDAPAEERGLIVRVGARQQLGTSETGLTEELLSPDLSGDFEMLRSVFAPGTESGPLPARPTNDGGVVVSGELELSIGERTFRLGEGDSFQFRDRPTRWRNPGKRETVIFWVCSPPVYCRLRRCHPSLPSP</sequence>
<reference evidence="4 5" key="1">
    <citation type="submission" date="2017-07" db="EMBL/GenBank/DDBJ databases">
        <title>Draft Genome Sequences of Select Purple Nonsulfur Bacteria.</title>
        <authorList>
            <person name="Lasarre B."/>
            <person name="Mckinlay J.B."/>
        </authorList>
    </citation>
    <scope>NUCLEOTIDE SEQUENCE [LARGE SCALE GENOMIC DNA]</scope>
    <source>
        <strain evidence="4 5">DSM 11290</strain>
    </source>
</reference>
<evidence type="ECO:0000256" key="2">
    <source>
        <dbReference type="SAM" id="MobiDB-lite"/>
    </source>
</evidence>
<dbReference type="InterPro" id="IPR010982">
    <property type="entry name" value="Lambda_DNA-bd_dom_sf"/>
</dbReference>
<keyword evidence="1" id="KW-0238">DNA-binding</keyword>
<dbReference type="CDD" id="cd02209">
    <property type="entry name" value="cupin_XRE_C"/>
    <property type="match status" value="1"/>
</dbReference>
<dbReference type="InterPro" id="IPR011051">
    <property type="entry name" value="RmlC_Cupin_sf"/>
</dbReference>
<evidence type="ECO:0000256" key="1">
    <source>
        <dbReference type="ARBA" id="ARBA00023125"/>
    </source>
</evidence>
<dbReference type="InterPro" id="IPR014710">
    <property type="entry name" value="RmlC-like_jellyroll"/>
</dbReference>
<protein>
    <recommendedName>
        <fullName evidence="3">HTH cro/C1-type domain-containing protein</fullName>
    </recommendedName>
</protein>
<dbReference type="EMBL" id="NPEV01000050">
    <property type="protein sequence ID" value="RAI25315.1"/>
    <property type="molecule type" value="Genomic_DNA"/>
</dbReference>
<keyword evidence="5" id="KW-1185">Reference proteome</keyword>
<dbReference type="InterPro" id="IPR013096">
    <property type="entry name" value="Cupin_2"/>
</dbReference>
<dbReference type="GO" id="GO:0005829">
    <property type="term" value="C:cytosol"/>
    <property type="evidence" value="ECO:0007669"/>
    <property type="project" value="TreeGrafter"/>
</dbReference>
<dbReference type="SUPFAM" id="SSF51182">
    <property type="entry name" value="RmlC-like cupins"/>
    <property type="match status" value="1"/>
</dbReference>
<dbReference type="PANTHER" id="PTHR46797:SF2">
    <property type="entry name" value="TRANSCRIPTIONAL REGULATOR"/>
    <property type="match status" value="1"/>
</dbReference>
<dbReference type="Pfam" id="PF07883">
    <property type="entry name" value="Cupin_2"/>
    <property type="match status" value="1"/>
</dbReference>
<dbReference type="SUPFAM" id="SSF47413">
    <property type="entry name" value="lambda repressor-like DNA-binding domains"/>
    <property type="match status" value="1"/>
</dbReference>
<dbReference type="Gene3D" id="1.10.260.40">
    <property type="entry name" value="lambda repressor-like DNA-binding domains"/>
    <property type="match status" value="1"/>
</dbReference>
<evidence type="ECO:0000313" key="5">
    <source>
        <dbReference type="Proteomes" id="UP000249299"/>
    </source>
</evidence>
<dbReference type="GO" id="GO:0003700">
    <property type="term" value="F:DNA-binding transcription factor activity"/>
    <property type="evidence" value="ECO:0007669"/>
    <property type="project" value="TreeGrafter"/>
</dbReference>
<dbReference type="InterPro" id="IPR050807">
    <property type="entry name" value="TransReg_Diox_bact_type"/>
</dbReference>
<comment type="caution">
    <text evidence="4">The sequence shown here is derived from an EMBL/GenBank/DDBJ whole genome shotgun (WGS) entry which is preliminary data.</text>
</comment>
<dbReference type="Proteomes" id="UP000249299">
    <property type="component" value="Unassembled WGS sequence"/>
</dbReference>